<evidence type="ECO:0000259" key="4">
    <source>
        <dbReference type="Pfam" id="PF04577"/>
    </source>
</evidence>
<name>A0A936ZFT5_9HYPH</name>
<gene>
    <name evidence="5" type="ORF">JKG68_08215</name>
</gene>
<dbReference type="Pfam" id="PF04577">
    <property type="entry name" value="Glyco_transf_61"/>
    <property type="match status" value="1"/>
</dbReference>
<evidence type="ECO:0000256" key="2">
    <source>
        <dbReference type="ARBA" id="ARBA00022679"/>
    </source>
</evidence>
<keyword evidence="2" id="KW-0808">Transferase</keyword>
<protein>
    <submittedName>
        <fullName evidence="5">Glycosyltransferase family 61 protein</fullName>
    </submittedName>
</protein>
<dbReference type="PANTHER" id="PTHR20961:SF150">
    <property type="entry name" value="GLYCOSYLTRANSFERASE FAMILY 61 PROTEIN"/>
    <property type="match status" value="1"/>
</dbReference>
<accession>A0A936ZFT5</accession>
<dbReference type="EMBL" id="JAEQMY010000009">
    <property type="protein sequence ID" value="MBL0403944.1"/>
    <property type="molecule type" value="Genomic_DNA"/>
</dbReference>
<evidence type="ECO:0000313" key="5">
    <source>
        <dbReference type="EMBL" id="MBL0403944.1"/>
    </source>
</evidence>
<proteinExistence type="predicted"/>
<dbReference type="InterPro" id="IPR007657">
    <property type="entry name" value="Glycosyltransferase_61"/>
</dbReference>
<reference evidence="5" key="1">
    <citation type="submission" date="2021-01" db="EMBL/GenBank/DDBJ databases">
        <title>Microvirga sp.</title>
        <authorList>
            <person name="Kim M.K."/>
        </authorList>
    </citation>
    <scope>NUCLEOTIDE SEQUENCE</scope>
    <source>
        <strain evidence="5">5420S-16</strain>
    </source>
</reference>
<keyword evidence="6" id="KW-1185">Reference proteome</keyword>
<keyword evidence="1" id="KW-0328">Glycosyltransferase</keyword>
<dbReference type="InterPro" id="IPR049625">
    <property type="entry name" value="Glyco_transf_61_cat"/>
</dbReference>
<evidence type="ECO:0000256" key="3">
    <source>
        <dbReference type="ARBA" id="ARBA00023180"/>
    </source>
</evidence>
<dbReference type="AlphaFoldDB" id="A0A936ZFT5"/>
<comment type="caution">
    <text evidence="5">The sequence shown here is derived from an EMBL/GenBank/DDBJ whole genome shotgun (WGS) entry which is preliminary data.</text>
</comment>
<dbReference type="PANTHER" id="PTHR20961">
    <property type="entry name" value="GLYCOSYLTRANSFERASE"/>
    <property type="match status" value="1"/>
</dbReference>
<keyword evidence="3" id="KW-0325">Glycoprotein</keyword>
<dbReference type="Proteomes" id="UP000605848">
    <property type="component" value="Unassembled WGS sequence"/>
</dbReference>
<evidence type="ECO:0000313" key="6">
    <source>
        <dbReference type="Proteomes" id="UP000605848"/>
    </source>
</evidence>
<dbReference type="RefSeq" id="WP_202057934.1">
    <property type="nucleotide sequence ID" value="NZ_JAEQMY010000009.1"/>
</dbReference>
<evidence type="ECO:0000256" key="1">
    <source>
        <dbReference type="ARBA" id="ARBA00022676"/>
    </source>
</evidence>
<dbReference type="GO" id="GO:0016757">
    <property type="term" value="F:glycosyltransferase activity"/>
    <property type="evidence" value="ECO:0007669"/>
    <property type="project" value="UniProtKB-KW"/>
</dbReference>
<organism evidence="5 6">
    <name type="scientific">Microvirga aerilata</name>
    <dbReference type="NCBI Taxonomy" id="670292"/>
    <lineage>
        <taxon>Bacteria</taxon>
        <taxon>Pseudomonadati</taxon>
        <taxon>Pseudomonadota</taxon>
        <taxon>Alphaproteobacteria</taxon>
        <taxon>Hyphomicrobiales</taxon>
        <taxon>Methylobacteriaceae</taxon>
        <taxon>Microvirga</taxon>
    </lineage>
</organism>
<sequence length="400" mass="44521">MARHHSALHRRFNLKPIAFRTMKGLTSAHPALRKAVSFFPDFGWPDSAEVSLREHSVHAFCLKQERYSRQRAFVAEHNVDVMNPACRFTDPDTAHRVIAVVADVLIPGHTITPVDASTGRQLAFDMTADSNWNFAFPAPAAFRTRHVDGPVAAIPPYSHYGHLLTDVLMPLCYALHRGALASGETLTIVTARSVNPMVSGFIDGLRRIGVPVSHLRLAPWERVRTDAYLYARSHCCNVERIFATPEAVDYARSVFQAAYAERQLPEAAARIYLTRGNTRLRQVAGEAALIEGLRKRDFRIVQASWANHHEQIHWFGEAKVAMAVHGAGVANILWARRQPLLIELMAQNARKSTGLHWAAEVGADYEPVIGEPEGQKQAFAIDPDQILREVDVALERAEGA</sequence>
<feature type="domain" description="Glycosyltransferase 61 catalytic" evidence="4">
    <location>
        <begin position="160"/>
        <end position="337"/>
    </location>
</feature>